<dbReference type="Pfam" id="PF00132">
    <property type="entry name" value="Hexapep"/>
    <property type="match status" value="1"/>
</dbReference>
<dbReference type="AlphaFoldDB" id="A0A7W9AT65"/>
<keyword evidence="1" id="KW-0808">Transferase</keyword>
<dbReference type="RefSeq" id="WP_184031180.1">
    <property type="nucleotide sequence ID" value="NZ_JACIJJ010000008.1"/>
</dbReference>
<dbReference type="EC" id="2.3.1.30" evidence="1"/>
<comment type="caution">
    <text evidence="1">The sequence shown here is derived from an EMBL/GenBank/DDBJ whole genome shotgun (WGS) entry which is preliminary data.</text>
</comment>
<organism evidence="1 2">
    <name type="scientific">Sphingomonas yantingensis</name>
    <dbReference type="NCBI Taxonomy" id="1241761"/>
    <lineage>
        <taxon>Bacteria</taxon>
        <taxon>Pseudomonadati</taxon>
        <taxon>Pseudomonadota</taxon>
        <taxon>Alphaproteobacteria</taxon>
        <taxon>Sphingomonadales</taxon>
        <taxon>Sphingomonadaceae</taxon>
        <taxon>Sphingomonas</taxon>
    </lineage>
</organism>
<dbReference type="GO" id="GO:0009001">
    <property type="term" value="F:serine O-acetyltransferase activity"/>
    <property type="evidence" value="ECO:0007669"/>
    <property type="project" value="UniProtKB-EC"/>
</dbReference>
<reference evidence="1 2" key="1">
    <citation type="submission" date="2020-08" db="EMBL/GenBank/DDBJ databases">
        <title>Genomic Encyclopedia of Type Strains, Phase IV (KMG-IV): sequencing the most valuable type-strain genomes for metagenomic binning, comparative biology and taxonomic classification.</title>
        <authorList>
            <person name="Goeker M."/>
        </authorList>
    </citation>
    <scope>NUCLEOTIDE SEQUENCE [LARGE SCALE GENOMIC DNA]</scope>
    <source>
        <strain evidence="1 2">DSM 27244</strain>
    </source>
</reference>
<evidence type="ECO:0000313" key="2">
    <source>
        <dbReference type="Proteomes" id="UP000557739"/>
    </source>
</evidence>
<sequence length="207" mass="22869">MTLAASLHAYVERQIAQIVPGFSNPIVLPRLAVEQALERIQRNVSRQIGGERGFDPLVSGQYATFLYYLSYALRDDRKAATHVFLLNKALNGIDLFFDVVMPDHLLIGHTVGMVFAKADYGDFCVFHQGCTVGRILDDRPVLGEGVVVYPGAAIIGRCRIGENTVVSAGVQVINKDTPGNCIVFAGQDGRLVFKHITERFSARYYHL</sequence>
<gene>
    <name evidence="1" type="ORF">FHR19_003527</name>
</gene>
<accession>A0A7W9AT65</accession>
<dbReference type="InterPro" id="IPR001451">
    <property type="entry name" value="Hexapep"/>
</dbReference>
<keyword evidence="2" id="KW-1185">Reference proteome</keyword>
<protein>
    <submittedName>
        <fullName evidence="1">Serine O-acetyltransferase</fullName>
        <ecNumber evidence="1">2.3.1.30</ecNumber>
    </submittedName>
</protein>
<dbReference type="SUPFAM" id="SSF51161">
    <property type="entry name" value="Trimeric LpxA-like enzymes"/>
    <property type="match status" value="1"/>
</dbReference>
<dbReference type="Proteomes" id="UP000557739">
    <property type="component" value="Unassembled WGS sequence"/>
</dbReference>
<name>A0A7W9AT65_9SPHN</name>
<dbReference type="InterPro" id="IPR011004">
    <property type="entry name" value="Trimer_LpxA-like_sf"/>
</dbReference>
<keyword evidence="1" id="KW-0012">Acyltransferase</keyword>
<dbReference type="Gene3D" id="2.160.10.10">
    <property type="entry name" value="Hexapeptide repeat proteins"/>
    <property type="match status" value="1"/>
</dbReference>
<evidence type="ECO:0000313" key="1">
    <source>
        <dbReference type="EMBL" id="MBB5700145.1"/>
    </source>
</evidence>
<proteinExistence type="predicted"/>
<dbReference type="EMBL" id="JACIJJ010000008">
    <property type="protein sequence ID" value="MBB5700145.1"/>
    <property type="molecule type" value="Genomic_DNA"/>
</dbReference>